<evidence type="ECO:0000313" key="1">
    <source>
        <dbReference type="EMBL" id="OLN23163.1"/>
    </source>
</evidence>
<protein>
    <submittedName>
        <fullName evidence="1">Uncharacterized protein</fullName>
    </submittedName>
</protein>
<keyword evidence="2" id="KW-1185">Reference proteome</keyword>
<evidence type="ECO:0000313" key="2">
    <source>
        <dbReference type="Proteomes" id="UP000185568"/>
    </source>
</evidence>
<dbReference type="RefSeq" id="WP_075397453.1">
    <property type="nucleotide sequence ID" value="NZ_MSDU01000008.1"/>
</dbReference>
<reference evidence="1 2" key="1">
    <citation type="submission" date="2016-12" db="EMBL/GenBank/DDBJ databases">
        <title>Domibacillus antri genome sequencing.</title>
        <authorList>
            <person name="Verma A."/>
            <person name="Krishnamurthi S."/>
        </authorList>
    </citation>
    <scope>NUCLEOTIDE SEQUENCE [LARGE SCALE GENOMIC DNA]</scope>
    <source>
        <strain evidence="1 2">XD80</strain>
    </source>
</reference>
<dbReference type="AlphaFoldDB" id="A0A1Q8Q741"/>
<sequence>MLKRIYRPVKRPQPASLYDQEFGAESIMKPGYAGTDAAKVQKEIADDVANGIGAITSREAGHLRSRNR</sequence>
<organism evidence="1 2">
    <name type="scientific">Domibacillus antri</name>
    <dbReference type="NCBI Taxonomy" id="1714264"/>
    <lineage>
        <taxon>Bacteria</taxon>
        <taxon>Bacillati</taxon>
        <taxon>Bacillota</taxon>
        <taxon>Bacilli</taxon>
        <taxon>Bacillales</taxon>
        <taxon>Bacillaceae</taxon>
        <taxon>Domibacillus</taxon>
    </lineage>
</organism>
<comment type="caution">
    <text evidence="1">The sequence shown here is derived from an EMBL/GenBank/DDBJ whole genome shotgun (WGS) entry which is preliminary data.</text>
</comment>
<gene>
    <name evidence="1" type="ORF">BTO30_04110</name>
</gene>
<dbReference type="Proteomes" id="UP000185568">
    <property type="component" value="Unassembled WGS sequence"/>
</dbReference>
<proteinExistence type="predicted"/>
<accession>A0A1Q8Q741</accession>
<dbReference type="EMBL" id="MSDU01000008">
    <property type="protein sequence ID" value="OLN23163.1"/>
    <property type="molecule type" value="Genomic_DNA"/>
</dbReference>
<dbReference type="OrthoDB" id="2476454at2"/>
<name>A0A1Q8Q741_9BACI</name>